<dbReference type="Proteomes" id="UP001595904">
    <property type="component" value="Unassembled WGS sequence"/>
</dbReference>
<organism evidence="2 3">
    <name type="scientific">Steroidobacter flavus</name>
    <dbReference type="NCBI Taxonomy" id="1842136"/>
    <lineage>
        <taxon>Bacteria</taxon>
        <taxon>Pseudomonadati</taxon>
        <taxon>Pseudomonadota</taxon>
        <taxon>Gammaproteobacteria</taxon>
        <taxon>Steroidobacterales</taxon>
        <taxon>Steroidobacteraceae</taxon>
        <taxon>Steroidobacter</taxon>
    </lineage>
</organism>
<evidence type="ECO:0000313" key="2">
    <source>
        <dbReference type="EMBL" id="MFC4314332.1"/>
    </source>
</evidence>
<dbReference type="EC" id="1.1.1.-" evidence="2"/>
<evidence type="ECO:0000313" key="3">
    <source>
        <dbReference type="Proteomes" id="UP001595904"/>
    </source>
</evidence>
<keyword evidence="2" id="KW-0560">Oxidoreductase</keyword>
<comment type="caution">
    <text evidence="2">The sequence shown here is derived from an EMBL/GenBank/DDBJ whole genome shotgun (WGS) entry which is preliminary data.</text>
</comment>
<dbReference type="InterPro" id="IPR002347">
    <property type="entry name" value="SDR_fam"/>
</dbReference>
<accession>A0ABV8T3G5</accession>
<keyword evidence="3" id="KW-1185">Reference proteome</keyword>
<dbReference type="Pfam" id="PF13561">
    <property type="entry name" value="adh_short_C2"/>
    <property type="match status" value="1"/>
</dbReference>
<reference evidence="3" key="1">
    <citation type="journal article" date="2019" name="Int. J. Syst. Evol. Microbiol.">
        <title>The Global Catalogue of Microorganisms (GCM) 10K type strain sequencing project: providing services to taxonomists for standard genome sequencing and annotation.</title>
        <authorList>
            <consortium name="The Broad Institute Genomics Platform"/>
            <consortium name="The Broad Institute Genome Sequencing Center for Infectious Disease"/>
            <person name="Wu L."/>
            <person name="Ma J."/>
        </authorList>
    </citation>
    <scope>NUCLEOTIDE SEQUENCE [LARGE SCALE GENOMIC DNA]</scope>
    <source>
        <strain evidence="3">CGMCC 1.10759</strain>
    </source>
</reference>
<dbReference type="RefSeq" id="WP_380605422.1">
    <property type="nucleotide sequence ID" value="NZ_JBHSDU010000015.1"/>
</dbReference>
<gene>
    <name evidence="2" type="ORF">ACFPN2_35030</name>
</gene>
<sequence>MTLSTALSSFDLHGKVAVVTGSTRGIGCAISEAFAAAGAAIVAHSTDRDEVDARVADWSARGWRVAGCVADLGAPDGVRNLHRSVESSLGTADILVLNASVEIIQPWRDVTEESMLRQSQVNLHATVGLIQAFLPAMSSRDWGRILAIGSVQEERPNAGHWFYSATKAAQTSMILNLARNERAPGVTFNVLRPGAILTDRNRARLADPAFEARVLENIPTGRIGVPADCAGAALLLCSDAGSYINGAVLAVDGGMRL</sequence>
<name>A0ABV8T3G5_9GAMM</name>
<dbReference type="PANTHER" id="PTHR42879:SF2">
    <property type="entry name" value="3-OXOACYL-[ACYL-CARRIER-PROTEIN] REDUCTASE FABG"/>
    <property type="match status" value="1"/>
</dbReference>
<dbReference type="PRINTS" id="PR00081">
    <property type="entry name" value="GDHRDH"/>
</dbReference>
<dbReference type="InterPro" id="IPR050259">
    <property type="entry name" value="SDR"/>
</dbReference>
<dbReference type="SUPFAM" id="SSF51735">
    <property type="entry name" value="NAD(P)-binding Rossmann-fold domains"/>
    <property type="match status" value="1"/>
</dbReference>
<proteinExistence type="inferred from homology"/>
<dbReference type="CDD" id="cd05233">
    <property type="entry name" value="SDR_c"/>
    <property type="match status" value="1"/>
</dbReference>
<dbReference type="Gene3D" id="3.40.50.720">
    <property type="entry name" value="NAD(P)-binding Rossmann-like Domain"/>
    <property type="match status" value="1"/>
</dbReference>
<dbReference type="PANTHER" id="PTHR42879">
    <property type="entry name" value="3-OXOACYL-(ACYL-CARRIER-PROTEIN) REDUCTASE"/>
    <property type="match status" value="1"/>
</dbReference>
<dbReference type="EMBL" id="JBHSDU010000015">
    <property type="protein sequence ID" value="MFC4314332.1"/>
    <property type="molecule type" value="Genomic_DNA"/>
</dbReference>
<comment type="similarity">
    <text evidence="1">Belongs to the short-chain dehydrogenases/reductases (SDR) family.</text>
</comment>
<protein>
    <submittedName>
        <fullName evidence="2">SDR family NAD(P)-dependent oxidoreductase</fullName>
        <ecNumber evidence="2">1.1.1.-</ecNumber>
    </submittedName>
</protein>
<dbReference type="GO" id="GO:0016491">
    <property type="term" value="F:oxidoreductase activity"/>
    <property type="evidence" value="ECO:0007669"/>
    <property type="project" value="UniProtKB-KW"/>
</dbReference>
<dbReference type="InterPro" id="IPR036291">
    <property type="entry name" value="NAD(P)-bd_dom_sf"/>
</dbReference>
<evidence type="ECO:0000256" key="1">
    <source>
        <dbReference type="ARBA" id="ARBA00006484"/>
    </source>
</evidence>